<dbReference type="AlphaFoldDB" id="A0A644UD35"/>
<protein>
    <submittedName>
        <fullName evidence="1">Uncharacterized protein</fullName>
    </submittedName>
</protein>
<organism evidence="1">
    <name type="scientific">bioreactor metagenome</name>
    <dbReference type="NCBI Taxonomy" id="1076179"/>
    <lineage>
        <taxon>unclassified sequences</taxon>
        <taxon>metagenomes</taxon>
        <taxon>ecological metagenomes</taxon>
    </lineage>
</organism>
<reference evidence="1" key="1">
    <citation type="submission" date="2019-08" db="EMBL/GenBank/DDBJ databases">
        <authorList>
            <person name="Kucharzyk K."/>
            <person name="Murdoch R.W."/>
            <person name="Higgins S."/>
            <person name="Loffler F."/>
        </authorList>
    </citation>
    <scope>NUCLEOTIDE SEQUENCE</scope>
</reference>
<comment type="caution">
    <text evidence="1">The sequence shown here is derived from an EMBL/GenBank/DDBJ whole genome shotgun (WGS) entry which is preliminary data.</text>
</comment>
<name>A0A644UD35_9ZZZZ</name>
<proteinExistence type="predicted"/>
<accession>A0A644UD35</accession>
<sequence length="149" mass="17075">MGLKDILFGKEVQISDTKLGVLKARIKKTHPSINYVWASEVLLSEQQNETVIVLEGNSEGPFKKQLESAYSIVDNLTNIQEQIIVESKKNKNKIKYNGDWIKQFYLAAITPIDVRDNSFEVNFEPINQDDNGYILLTWKNSKISELDIK</sequence>
<gene>
    <name evidence="1" type="ORF">SDC9_22620</name>
</gene>
<evidence type="ECO:0000313" key="1">
    <source>
        <dbReference type="EMBL" id="MPL76771.1"/>
    </source>
</evidence>
<dbReference type="EMBL" id="VSSQ01000100">
    <property type="protein sequence ID" value="MPL76771.1"/>
    <property type="molecule type" value="Genomic_DNA"/>
</dbReference>